<evidence type="ECO:0000259" key="1">
    <source>
        <dbReference type="Pfam" id="PF18739"/>
    </source>
</evidence>
<accession>A0A5Y3W880</accession>
<dbReference type="AlphaFoldDB" id="A0A5Y3W880"/>
<comment type="caution">
    <text evidence="3">The sequence shown here is derived from an EMBL/GenBank/DDBJ whole genome shotgun (WGS) entry which is preliminary data.</text>
</comment>
<dbReference type="Proteomes" id="UP000839781">
    <property type="component" value="Unassembled WGS sequence"/>
</dbReference>
<gene>
    <name evidence="3" type="ORF">DLB95_18660</name>
</gene>
<dbReference type="EMBL" id="AAIYJF010000016">
    <property type="protein sequence ID" value="ECJ4379210.1"/>
    <property type="molecule type" value="Genomic_DNA"/>
</dbReference>
<dbReference type="Pfam" id="PF18739">
    <property type="entry name" value="HEPN_Apea"/>
    <property type="match status" value="1"/>
</dbReference>
<protein>
    <submittedName>
        <fullName evidence="3">Uncharacterized protein</fullName>
    </submittedName>
</protein>
<evidence type="ECO:0000313" key="3">
    <source>
        <dbReference type="EMBL" id="ECJ4379210.1"/>
    </source>
</evidence>
<organism evidence="3 4">
    <name type="scientific">Salmonella diarizonae</name>
    <dbReference type="NCBI Taxonomy" id="59204"/>
    <lineage>
        <taxon>Bacteria</taxon>
        <taxon>Pseudomonadati</taxon>
        <taxon>Pseudomonadota</taxon>
        <taxon>Gammaproteobacteria</taxon>
        <taxon>Enterobacterales</taxon>
        <taxon>Enterobacteriaceae</taxon>
        <taxon>Salmonella</taxon>
    </lineage>
</organism>
<dbReference type="InterPro" id="IPR041223">
    <property type="entry name" value="ApeA_NTD"/>
</dbReference>
<evidence type="ECO:0000259" key="2">
    <source>
        <dbReference type="Pfam" id="PF18862"/>
    </source>
</evidence>
<dbReference type="InterPro" id="IPR041229">
    <property type="entry name" value="HEPN_Apea"/>
</dbReference>
<evidence type="ECO:0000313" key="4">
    <source>
        <dbReference type="Proteomes" id="UP000839781"/>
    </source>
</evidence>
<dbReference type="Pfam" id="PF18862">
    <property type="entry name" value="ApeA_NTD1"/>
    <property type="match status" value="1"/>
</dbReference>
<name>A0A5Y3W880_SALDZ</name>
<feature type="domain" description="Apea-like HEPN" evidence="1">
    <location>
        <begin position="319"/>
        <end position="451"/>
    </location>
</feature>
<proteinExistence type="predicted"/>
<feature type="domain" description="ApeA N-terminal" evidence="2">
    <location>
        <begin position="19"/>
        <end position="275"/>
    </location>
</feature>
<reference evidence="3 4" key="1">
    <citation type="submission" date="2018-05" db="EMBL/GenBank/DDBJ databases">
        <authorList>
            <person name="Ashton P.M."/>
            <person name="Dallman T."/>
            <person name="Nair S."/>
            <person name="De Pinna E."/>
            <person name="Peters T."/>
            <person name="Grant K."/>
        </authorList>
    </citation>
    <scope>NUCLEOTIDE SEQUENCE [LARGE SCALE GENOMIC DNA]</scope>
    <source>
        <strain evidence="3 4">474878</strain>
    </source>
</reference>
<sequence>MKDNEIFYGEFSIHADCDSVGKLTLAKENTNIELTVKSKNIIQEIPNIITGKLDQLKKATCVDCIITSSGTSNNSLGDSANYLTIFPHHVLIGDDHLDPNASHIKSFSFHTQDTRSLFQDNQDFGKIYPQEKIVDFINKEYHDKIKLHEYPNVFFHSGRLDIINCETSTGCFRVYNKTTIHGLGTNGKFLTNTVRIEYIFQSPTTFNNCVSSLLSHLRLLTILAGREQSVVDFQVHVASNTSPIDKTYSVHSSYLNCHNENANSYSLNNFPIEPSRDVSTFIEIYKAWMSKESELLTSRIRYNNGIIKHNSYDVDRLVSAANIFDILPDNYKPTKKMISEDLNAAKSECKRIFKSLPESVEKSIMLGALGRLGSPTLTDIILHRANIILERCGWLFPELDLVVKTAVKVRNYFVHGTASYPPYKIESTIPFLTDVLEFIFISSDLIECGWNIDAWANNYYSLNHPFNNLRHKYKNELQNLKLAIQK</sequence>